<dbReference type="FunFam" id="3.30.300.30:FF:000008">
    <property type="entry name" value="2,3-dihydroxybenzoate-AMP ligase"/>
    <property type="match status" value="1"/>
</dbReference>
<comment type="similarity">
    <text evidence="1">Belongs to the ATP-dependent AMP-binding enzyme family.</text>
</comment>
<dbReference type="GO" id="GO:0006631">
    <property type="term" value="P:fatty acid metabolic process"/>
    <property type="evidence" value="ECO:0007669"/>
    <property type="project" value="UniProtKB-KW"/>
</dbReference>
<proteinExistence type="inferred from homology"/>
<dbReference type="PROSITE" id="PS00455">
    <property type="entry name" value="AMP_BINDING"/>
    <property type="match status" value="1"/>
</dbReference>
<dbReference type="SUPFAM" id="SSF56801">
    <property type="entry name" value="Acetyl-CoA synthetase-like"/>
    <property type="match status" value="1"/>
</dbReference>
<dbReference type="InterPro" id="IPR000873">
    <property type="entry name" value="AMP-dep_synth/lig_dom"/>
</dbReference>
<dbReference type="GO" id="GO:0016874">
    <property type="term" value="F:ligase activity"/>
    <property type="evidence" value="ECO:0007669"/>
    <property type="project" value="UniProtKB-KW"/>
</dbReference>
<dbReference type="Pfam" id="PF00501">
    <property type="entry name" value="AMP-binding"/>
    <property type="match status" value="1"/>
</dbReference>
<dbReference type="InterPro" id="IPR020845">
    <property type="entry name" value="AMP-binding_CS"/>
</dbReference>
<dbReference type="EMBL" id="DRWX01000001">
    <property type="protein sequence ID" value="HHM95599.1"/>
    <property type="molecule type" value="Genomic_DNA"/>
</dbReference>
<dbReference type="NCBIfam" id="NF004837">
    <property type="entry name" value="PRK06187.1"/>
    <property type="match status" value="1"/>
</dbReference>
<keyword evidence="2 7" id="KW-0436">Ligase</keyword>
<comment type="caution">
    <text evidence="7">The sequence shown here is derived from an EMBL/GenBank/DDBJ whole genome shotgun (WGS) entry which is preliminary data.</text>
</comment>
<gene>
    <name evidence="7" type="ORF">ENM21_00015</name>
</gene>
<protein>
    <submittedName>
        <fullName evidence="7">Long-chain-fatty-acid--CoA ligase</fullName>
    </submittedName>
</protein>
<dbReference type="NCBIfam" id="NF006020">
    <property type="entry name" value="PRK08162.1"/>
    <property type="match status" value="1"/>
</dbReference>
<organism evidence="7">
    <name type="scientific">Thermomicrobium roseum</name>
    <dbReference type="NCBI Taxonomy" id="500"/>
    <lineage>
        <taxon>Bacteria</taxon>
        <taxon>Pseudomonadati</taxon>
        <taxon>Thermomicrobiota</taxon>
        <taxon>Thermomicrobia</taxon>
        <taxon>Thermomicrobiales</taxon>
        <taxon>Thermomicrobiaceae</taxon>
        <taxon>Thermomicrobium</taxon>
    </lineage>
</organism>
<evidence type="ECO:0000259" key="5">
    <source>
        <dbReference type="Pfam" id="PF00501"/>
    </source>
</evidence>
<feature type="domain" description="AMP-dependent synthetase/ligase" evidence="5">
    <location>
        <begin position="35"/>
        <end position="416"/>
    </location>
</feature>
<dbReference type="Gene3D" id="3.40.50.12780">
    <property type="entry name" value="N-terminal domain of ligase-like"/>
    <property type="match status" value="1"/>
</dbReference>
<dbReference type="Gene3D" id="3.30.300.30">
    <property type="match status" value="1"/>
</dbReference>
<accession>A0A7C5VXT2</accession>
<sequence length="560" mass="62660">MQIETKPLFQQLWSRPQWEGLPPYRSLLTPLMLLERTLHVFPEKVGVVDGDRRLTYREFGGRVYRLASALRGRGLEVGDRVAVLCRNSLEALEAHFAVPQMGGILVPINVRLTSEEIRYILDHSGARALILDGALSGLVEPIREALPELRLIIWTDIDSRHGEGAPEQPAFADVTYEDLLREGSPEPSVYPLQDEEEVLSINYTSGTTGRPKGVMVTHRGAYLNALGEIIEARLVPESAYLWTLPMFHCNGWYFPYAVTGIGATHVVIPKVEPARIFQLIESEGVTHFCGAPTVLIMLLQGRPSPDYRFPRPLTVLTAAAPPAPATIAQMEAMGAQIVHVYGLTETYGPHTVCEWHSEWDEFPLEERARLKARQGVGYIHAPELRVVDEEMRDVPADGQTLGEVVMRGNNVMKGYYRDEAATAKAFAGGWFHSGDLAVVHPDGYIELRDRKKDIIISGGENISTIEVERALYQHPAVLECAVIGIPDEKWGEVPKAFVVLKPGMQATPEELIAFCRERLAHFKCPKRVELVDSLPKTSTGKIQKFVLREREWAGYEKRIH</sequence>
<dbReference type="AlphaFoldDB" id="A0A7C5VXT2"/>
<evidence type="ECO:0000256" key="1">
    <source>
        <dbReference type="ARBA" id="ARBA00006432"/>
    </source>
</evidence>
<evidence type="ECO:0000259" key="6">
    <source>
        <dbReference type="Pfam" id="PF13193"/>
    </source>
</evidence>
<reference evidence="7" key="1">
    <citation type="journal article" date="2020" name="mSystems">
        <title>Genome- and Community-Level Interaction Insights into Carbon Utilization and Element Cycling Functions of Hydrothermarchaeota in Hydrothermal Sediment.</title>
        <authorList>
            <person name="Zhou Z."/>
            <person name="Liu Y."/>
            <person name="Xu W."/>
            <person name="Pan J."/>
            <person name="Luo Z.H."/>
            <person name="Li M."/>
        </authorList>
    </citation>
    <scope>NUCLEOTIDE SEQUENCE [LARGE SCALE GENOMIC DNA]</scope>
    <source>
        <strain evidence="7">SpSt-1065</strain>
    </source>
</reference>
<evidence type="ECO:0000313" key="7">
    <source>
        <dbReference type="EMBL" id="HHM95599.1"/>
    </source>
</evidence>
<dbReference type="CDD" id="cd12118">
    <property type="entry name" value="ttLC_FACS_AEE21_like"/>
    <property type="match status" value="1"/>
</dbReference>
<dbReference type="InterPro" id="IPR042099">
    <property type="entry name" value="ANL_N_sf"/>
</dbReference>
<feature type="domain" description="AMP-binding enzyme C-terminal" evidence="6">
    <location>
        <begin position="466"/>
        <end position="541"/>
    </location>
</feature>
<dbReference type="PANTHER" id="PTHR43859:SF4">
    <property type="entry name" value="BUTANOATE--COA LIGASE AAE1-RELATED"/>
    <property type="match status" value="1"/>
</dbReference>
<dbReference type="Pfam" id="PF13193">
    <property type="entry name" value="AMP-binding_C"/>
    <property type="match status" value="1"/>
</dbReference>
<dbReference type="PANTHER" id="PTHR43859">
    <property type="entry name" value="ACYL-ACTIVATING ENZYME"/>
    <property type="match status" value="1"/>
</dbReference>
<dbReference type="InterPro" id="IPR025110">
    <property type="entry name" value="AMP-bd_C"/>
</dbReference>
<keyword evidence="4" id="KW-0443">Lipid metabolism</keyword>
<keyword evidence="3" id="KW-0276">Fatty acid metabolism</keyword>
<evidence type="ECO:0000256" key="2">
    <source>
        <dbReference type="ARBA" id="ARBA00022598"/>
    </source>
</evidence>
<name>A0A7C5VXT2_THERO</name>
<dbReference type="InterPro" id="IPR045851">
    <property type="entry name" value="AMP-bd_C_sf"/>
</dbReference>
<evidence type="ECO:0000256" key="4">
    <source>
        <dbReference type="ARBA" id="ARBA00023098"/>
    </source>
</evidence>
<evidence type="ECO:0000256" key="3">
    <source>
        <dbReference type="ARBA" id="ARBA00022832"/>
    </source>
</evidence>